<evidence type="ECO:0000313" key="1">
    <source>
        <dbReference type="Ensembl" id="ENSGACP00000026133.1"/>
    </source>
</evidence>
<dbReference type="Ensembl" id="ENSGACT00000026184.1">
    <property type="protein sequence ID" value="ENSGACP00000026133.1"/>
    <property type="gene ID" value="ENSGACG00000019774.1"/>
</dbReference>
<protein>
    <submittedName>
        <fullName evidence="1">Uncharacterized protein</fullName>
    </submittedName>
</protein>
<proteinExistence type="predicted"/>
<sequence length="81" mass="9366">MKIYSLDPSADKHLYIFFLNSLHRRSVHLQTFILLLLLLLSRKLSALIKSCHSLSSASNPFNAINVCNRQIQKVHKKKHPE</sequence>
<dbReference type="Bgee" id="ENSGACG00000019774">
    <property type="expression patterns" value="Expressed in mesonephros and 13 other cell types or tissues"/>
</dbReference>
<dbReference type="AlphaFoldDB" id="G3Q8B9"/>
<organism evidence="1">
    <name type="scientific">Gasterosteus aculeatus</name>
    <name type="common">Three-spined stickleback</name>
    <dbReference type="NCBI Taxonomy" id="69293"/>
    <lineage>
        <taxon>Eukaryota</taxon>
        <taxon>Metazoa</taxon>
        <taxon>Chordata</taxon>
        <taxon>Craniata</taxon>
        <taxon>Vertebrata</taxon>
        <taxon>Euteleostomi</taxon>
        <taxon>Actinopterygii</taxon>
        <taxon>Neopterygii</taxon>
        <taxon>Teleostei</taxon>
        <taxon>Neoteleostei</taxon>
        <taxon>Acanthomorphata</taxon>
        <taxon>Eupercaria</taxon>
        <taxon>Perciformes</taxon>
        <taxon>Cottioidei</taxon>
        <taxon>Gasterosteales</taxon>
        <taxon>Gasterosteidae</taxon>
        <taxon>Gasterosteus</taxon>
    </lineage>
</organism>
<reference evidence="1" key="2">
    <citation type="submission" date="2024-04" db="UniProtKB">
        <authorList>
            <consortium name="Ensembl"/>
        </authorList>
    </citation>
    <scope>IDENTIFICATION</scope>
</reference>
<name>G3Q8B9_GASAC</name>
<dbReference type="InParanoid" id="G3Q8B9"/>
<accession>G3Q8B9</accession>
<reference evidence="1" key="1">
    <citation type="submission" date="2006-01" db="EMBL/GenBank/DDBJ databases">
        <authorList>
            <person name="Lindblad-Toh K."/>
            <person name="Mauceli E."/>
            <person name="Grabherr M."/>
            <person name="Chang J.L."/>
            <person name="Lander E.S."/>
        </authorList>
    </citation>
    <scope>NUCLEOTIDE SEQUENCE [LARGE SCALE GENOMIC DNA]</scope>
</reference>